<protein>
    <submittedName>
        <fullName evidence="2">Uncharacterized protein</fullName>
    </submittedName>
</protein>
<feature type="coiled-coil region" evidence="1">
    <location>
        <begin position="27"/>
        <end position="54"/>
    </location>
</feature>
<sequence>MAIENLSLCNQCEMGNWSVLMTIQLDSDQMQRDLDLAVEEVESLKEQREEQHLRHMLDQTTWASCTDVQQQLNIAINNNKALGDQAGRNTIAALLETLEDQRQRLERRTTLRGKDSLLRVFSQLQAACVLLIDTMDEGSNTN</sequence>
<gene>
    <name evidence="2" type="ORF">UCRPC4_g03314</name>
</gene>
<reference evidence="2 3" key="2">
    <citation type="submission" date="2015-05" db="EMBL/GenBank/DDBJ databases">
        <authorList>
            <person name="Morales-Cruz A."/>
            <person name="Amrine K.C."/>
            <person name="Cantu D."/>
        </authorList>
    </citation>
    <scope>NUCLEOTIDE SEQUENCE [LARGE SCALE GENOMIC DNA]</scope>
    <source>
        <strain evidence="2">UCRPC4</strain>
    </source>
</reference>
<evidence type="ECO:0000256" key="1">
    <source>
        <dbReference type="SAM" id="Coils"/>
    </source>
</evidence>
<keyword evidence="1" id="KW-0175">Coiled coil</keyword>
<dbReference type="AlphaFoldDB" id="A0A0G2EJA4"/>
<comment type="caution">
    <text evidence="2">The sequence shown here is derived from an EMBL/GenBank/DDBJ whole genome shotgun (WGS) entry which is preliminary data.</text>
</comment>
<keyword evidence="3" id="KW-1185">Reference proteome</keyword>
<dbReference type="EMBL" id="LCWF01000077">
    <property type="protein sequence ID" value="KKY22291.1"/>
    <property type="molecule type" value="Genomic_DNA"/>
</dbReference>
<evidence type="ECO:0000313" key="3">
    <source>
        <dbReference type="Proteomes" id="UP000053317"/>
    </source>
</evidence>
<proteinExistence type="predicted"/>
<dbReference type="Proteomes" id="UP000053317">
    <property type="component" value="Unassembled WGS sequence"/>
</dbReference>
<accession>A0A0G2EJA4</accession>
<name>A0A0G2EJA4_PHACM</name>
<evidence type="ECO:0000313" key="2">
    <source>
        <dbReference type="EMBL" id="KKY22291.1"/>
    </source>
</evidence>
<reference evidence="2 3" key="1">
    <citation type="submission" date="2015-05" db="EMBL/GenBank/DDBJ databases">
        <title>Distinctive expansion of gene families associated with plant cell wall degradation and secondary metabolism in the genomes of grapevine trunk pathogens.</title>
        <authorList>
            <person name="Lawrence D.P."/>
            <person name="Travadon R."/>
            <person name="Rolshausen P.E."/>
            <person name="Baumgartner K."/>
        </authorList>
    </citation>
    <scope>NUCLEOTIDE SEQUENCE [LARGE SCALE GENOMIC DNA]</scope>
    <source>
        <strain evidence="2">UCRPC4</strain>
    </source>
</reference>
<organism evidence="2 3">
    <name type="scientific">Phaeomoniella chlamydospora</name>
    <name type="common">Phaeoacremonium chlamydosporum</name>
    <dbReference type="NCBI Taxonomy" id="158046"/>
    <lineage>
        <taxon>Eukaryota</taxon>
        <taxon>Fungi</taxon>
        <taxon>Dikarya</taxon>
        <taxon>Ascomycota</taxon>
        <taxon>Pezizomycotina</taxon>
        <taxon>Eurotiomycetes</taxon>
        <taxon>Chaetothyriomycetidae</taxon>
        <taxon>Phaeomoniellales</taxon>
        <taxon>Phaeomoniellaceae</taxon>
        <taxon>Phaeomoniella</taxon>
    </lineage>
</organism>